<dbReference type="Pfam" id="PF06985">
    <property type="entry name" value="HET"/>
    <property type="match status" value="1"/>
</dbReference>
<proteinExistence type="predicted"/>
<evidence type="ECO:0000259" key="1">
    <source>
        <dbReference type="Pfam" id="PF06985"/>
    </source>
</evidence>
<dbReference type="AlphaFoldDB" id="A0A0B7JI07"/>
<dbReference type="EMBL" id="CDPU01000001">
    <property type="protein sequence ID" value="CEO44403.1"/>
    <property type="molecule type" value="Genomic_DNA"/>
</dbReference>
<feature type="domain" description="Heterokaryon incompatibility" evidence="1">
    <location>
        <begin position="205"/>
        <end position="316"/>
    </location>
</feature>
<sequence length="694" mass="77818">MLCNICREGLTGIWDPSQAKRVCEIKEFNENFLGNDSRTRIPLPTALGDANQHPSQYMFGHHLTLESYNRSVAQGCILCCRSEHGSQDIDQTFMGYFSLFTIYFGKHNPIMGIFKSGTYIGGLSLTVYNASTRDFSLELSPSTGDAATLALVQRWVDTCVQSHQQCSQMTPFIPQYLLQLDEANGLFHLVSADQIDPQSRASVRYCTLSHCYRLEENSLRLMASTLETLSRPQCLSILPLAYQDAFAVVARLGLRHLWIDHLCIPQDRLQSHSHEEVKNVFSNSFCGIGAMGSAVPSSGLFVERKSELVVPTILQVQLNAGGTKGLVKLDNPNLKNFRDEPLVKAAKGLRERLLTPRMVHFASSLVYWECHGAQCSEISPENMVLLPKSYHGLVQGSNKDVDLLLPQPAWKPIVMVLPLYWETADPQAYTLDRWFNLLNTSTQCTATAPEERLNCVDSAVVGTKAELQEYGCDDTYLAGIWKATLPKALVWAVECVADRRPTESQGPSWSWAAVNGVIRYDNRKMEGIVNGELCEFIDANCTTNEMNSVISGRLTLKGNLLTVKLGYDDYNDYGLPQYVLTARYSTQMNVLELKDGNSGGCLVKAPEDAGHLYEWYIRFDTEEDMKKHTQTVLLPICLTPTLNKAREVFMYGIALFKLDSRFYTRCGMWKILMPSEQEARGVLQALPELEITII</sequence>
<name>A0A0B7JI07_BIOOC</name>
<organism evidence="2">
    <name type="scientific">Bionectria ochroleuca</name>
    <name type="common">Gliocladium roseum</name>
    <dbReference type="NCBI Taxonomy" id="29856"/>
    <lineage>
        <taxon>Eukaryota</taxon>
        <taxon>Fungi</taxon>
        <taxon>Dikarya</taxon>
        <taxon>Ascomycota</taxon>
        <taxon>Pezizomycotina</taxon>
        <taxon>Sordariomycetes</taxon>
        <taxon>Hypocreomycetidae</taxon>
        <taxon>Hypocreales</taxon>
        <taxon>Bionectriaceae</taxon>
        <taxon>Clonostachys</taxon>
    </lineage>
</organism>
<reference evidence="2" key="1">
    <citation type="submission" date="2015-01" db="EMBL/GenBank/DDBJ databases">
        <authorList>
            <person name="Durling Mikael"/>
        </authorList>
    </citation>
    <scope>NUCLEOTIDE SEQUENCE</scope>
</reference>
<dbReference type="InterPro" id="IPR010730">
    <property type="entry name" value="HET"/>
</dbReference>
<accession>A0A0B7JI07</accession>
<evidence type="ECO:0000313" key="2">
    <source>
        <dbReference type="EMBL" id="CEO44403.1"/>
    </source>
</evidence>
<protein>
    <recommendedName>
        <fullName evidence="1">Heterokaryon incompatibility domain-containing protein</fullName>
    </recommendedName>
</protein>
<dbReference type="PANTHER" id="PTHR33112">
    <property type="entry name" value="DOMAIN PROTEIN, PUTATIVE-RELATED"/>
    <property type="match status" value="1"/>
</dbReference>
<dbReference type="PANTHER" id="PTHR33112:SF16">
    <property type="entry name" value="HETEROKARYON INCOMPATIBILITY DOMAIN-CONTAINING PROTEIN"/>
    <property type="match status" value="1"/>
</dbReference>
<gene>
    <name evidence="2" type="ORF">BN869_000000458_1</name>
</gene>